<dbReference type="GO" id="GO:0005975">
    <property type="term" value="P:carbohydrate metabolic process"/>
    <property type="evidence" value="ECO:0007669"/>
    <property type="project" value="InterPro"/>
</dbReference>
<dbReference type="Gene3D" id="3.90.550.10">
    <property type="entry name" value="Spore Coat Polysaccharide Biosynthesis Protein SpsA, Chain A"/>
    <property type="match status" value="1"/>
</dbReference>
<dbReference type="Proteomes" id="UP000030764">
    <property type="component" value="Unassembled WGS sequence"/>
</dbReference>
<dbReference type="EMBL" id="KL367485">
    <property type="protein sequence ID" value="KFD70823.1"/>
    <property type="molecule type" value="Genomic_DNA"/>
</dbReference>
<keyword evidence="8 11" id="KW-1133">Transmembrane helix</keyword>
<comment type="similarity">
    <text evidence="3 11">Belongs to the glycosyltransferase 7 family.</text>
</comment>
<dbReference type="GO" id="GO:0033842">
    <property type="term" value="F:N-acetyl-beta-glucosaminyl-derivative 4-beta-N-acetylgalactosaminyltransferase activity"/>
    <property type="evidence" value="ECO:0007669"/>
    <property type="project" value="TreeGrafter"/>
</dbReference>
<comment type="subcellular location">
    <subcellularLocation>
        <location evidence="1 11">Membrane</location>
        <topology evidence="1 11">Single-pass type II membrane protein</topology>
    </subcellularLocation>
</comment>
<dbReference type="Pfam" id="PF13733">
    <property type="entry name" value="Glyco_transf_7N"/>
    <property type="match status" value="1"/>
</dbReference>
<evidence type="ECO:0000256" key="10">
    <source>
        <dbReference type="ARBA" id="ARBA00023180"/>
    </source>
</evidence>
<evidence type="ECO:0000256" key="6">
    <source>
        <dbReference type="ARBA" id="ARBA00022692"/>
    </source>
</evidence>
<dbReference type="Pfam" id="PF02709">
    <property type="entry name" value="Glyco_transf_7C"/>
    <property type="match status" value="1"/>
</dbReference>
<dbReference type="UniPathway" id="UPA00378"/>
<dbReference type="InterPro" id="IPR027791">
    <property type="entry name" value="Galactosyl_T_C"/>
</dbReference>
<comment type="function">
    <text evidence="11">Catalyzes the transfer of galactose onto proteins or lipids.</text>
</comment>
<sequence>MKAPANNTSYGRCQSLTALKCAFWFLIAVGCVCLMVIYQPSFPYERFTLTPRFNLNHSSLLFNGTEPCKRVMFDDGGTVNVSFVDRPESKLIASMPWLHPGGINIPAGCRPTDHVAVIVPYRDRASHLHIFLAHIHPFLTRQRLHYGIFIIQPSKNETFNRGKLMNIGFVEALKVYNWSCFVFHDVDLLPENDKILYSCGSNPRHLSSAIDKFAYRLPYSQLFGGASSVPRKYFLSVNGYSNDYWGWGGEDDDFSWRISQSGYKIERFRSAYSHYKMIPHKKEKGNPVNNCRYRLLGVRHLRWRKSGLNSLKYELLSLNMTHLYVNVVVDTLEAASRAEIKRICDGM</sequence>
<comment type="pathway">
    <text evidence="2 11">Protein modification; protein glycosylation.</text>
</comment>
<evidence type="ECO:0000259" key="12">
    <source>
        <dbReference type="Pfam" id="PF02709"/>
    </source>
</evidence>
<dbReference type="GO" id="GO:0006688">
    <property type="term" value="P:glycosphingolipid biosynthetic process"/>
    <property type="evidence" value="ECO:0007669"/>
    <property type="project" value="TreeGrafter"/>
</dbReference>
<dbReference type="PROSITE" id="PS51257">
    <property type="entry name" value="PROKAR_LIPOPROTEIN"/>
    <property type="match status" value="1"/>
</dbReference>
<dbReference type="SUPFAM" id="SSF53448">
    <property type="entry name" value="Nucleotide-diphospho-sugar transferases"/>
    <property type="match status" value="1"/>
</dbReference>
<dbReference type="PANTHER" id="PTHR19300">
    <property type="entry name" value="BETA-1,4-GALACTOSYLTRANSFERASE"/>
    <property type="match status" value="1"/>
</dbReference>
<evidence type="ECO:0000256" key="5">
    <source>
        <dbReference type="ARBA" id="ARBA00022679"/>
    </source>
</evidence>
<keyword evidence="7 11" id="KW-0735">Signal-anchor</keyword>
<evidence type="ECO:0000256" key="8">
    <source>
        <dbReference type="ARBA" id="ARBA00022989"/>
    </source>
</evidence>
<dbReference type="GO" id="GO:0016020">
    <property type="term" value="C:membrane"/>
    <property type="evidence" value="ECO:0007669"/>
    <property type="project" value="UniProtKB-SubCell"/>
</dbReference>
<keyword evidence="11" id="KW-0479">Metal-binding</keyword>
<dbReference type="InterPro" id="IPR027995">
    <property type="entry name" value="Galactosyl_T_N"/>
</dbReference>
<keyword evidence="5 11" id="KW-0808">Transferase</keyword>
<keyword evidence="6 11" id="KW-0812">Transmembrane</keyword>
<dbReference type="EMBL" id="KL363186">
    <property type="protein sequence ID" value="KFD57991.1"/>
    <property type="molecule type" value="Genomic_DNA"/>
</dbReference>
<dbReference type="PRINTS" id="PR02050">
    <property type="entry name" value="B14GALTRFASE"/>
</dbReference>
<organism evidence="14 16">
    <name type="scientific">Trichuris suis</name>
    <name type="common">pig whipworm</name>
    <dbReference type="NCBI Taxonomy" id="68888"/>
    <lineage>
        <taxon>Eukaryota</taxon>
        <taxon>Metazoa</taxon>
        <taxon>Ecdysozoa</taxon>
        <taxon>Nematoda</taxon>
        <taxon>Enoplea</taxon>
        <taxon>Dorylaimia</taxon>
        <taxon>Trichinellida</taxon>
        <taxon>Trichuridae</taxon>
        <taxon>Trichuris</taxon>
    </lineage>
</organism>
<evidence type="ECO:0000256" key="1">
    <source>
        <dbReference type="ARBA" id="ARBA00004606"/>
    </source>
</evidence>
<evidence type="ECO:0000256" key="3">
    <source>
        <dbReference type="ARBA" id="ARBA00005735"/>
    </source>
</evidence>
<dbReference type="CDD" id="cd00899">
    <property type="entry name" value="b4GalT"/>
    <property type="match status" value="1"/>
</dbReference>
<evidence type="ECO:0000256" key="7">
    <source>
        <dbReference type="ARBA" id="ARBA00022968"/>
    </source>
</evidence>
<evidence type="ECO:0000256" key="4">
    <source>
        <dbReference type="ARBA" id="ARBA00022676"/>
    </source>
</evidence>
<keyword evidence="9 11" id="KW-0472">Membrane</keyword>
<dbReference type="GO" id="GO:0046872">
    <property type="term" value="F:metal ion binding"/>
    <property type="evidence" value="ECO:0007669"/>
    <property type="project" value="UniProtKB-UniRule"/>
</dbReference>
<evidence type="ECO:0000313" key="15">
    <source>
        <dbReference type="EMBL" id="KFD70823.1"/>
    </source>
</evidence>
<feature type="domain" description="Galactosyltransferase N-terminal" evidence="13">
    <location>
        <begin position="68"/>
        <end position="199"/>
    </location>
</feature>
<evidence type="ECO:0000256" key="9">
    <source>
        <dbReference type="ARBA" id="ARBA00023136"/>
    </source>
</evidence>
<reference evidence="14 16" key="1">
    <citation type="journal article" date="2014" name="Nat. Genet.">
        <title>Genome and transcriptome of the porcine whipworm Trichuris suis.</title>
        <authorList>
            <person name="Jex A.R."/>
            <person name="Nejsum P."/>
            <person name="Schwarz E.M."/>
            <person name="Hu L."/>
            <person name="Young N.D."/>
            <person name="Hall R.S."/>
            <person name="Korhonen P.K."/>
            <person name="Liao S."/>
            <person name="Thamsborg S."/>
            <person name="Xia J."/>
            <person name="Xu P."/>
            <person name="Wang S."/>
            <person name="Scheerlinck J.P."/>
            <person name="Hofmann A."/>
            <person name="Sternberg P.W."/>
            <person name="Wang J."/>
            <person name="Gasser R.B."/>
        </authorList>
    </citation>
    <scope>NUCLEOTIDE SEQUENCE [LARGE SCALE GENOMIC DNA]</scope>
    <source>
        <strain evidence="15">DCEP-RM93F</strain>
        <strain evidence="14">DCEP-RM93M</strain>
    </source>
</reference>
<keyword evidence="11" id="KW-0464">Manganese</keyword>
<keyword evidence="4 11" id="KW-0328">Glycosyltransferase</keyword>
<keyword evidence="10 11" id="KW-0325">Glycoprotein</keyword>
<evidence type="ECO:0000313" key="14">
    <source>
        <dbReference type="EMBL" id="KFD57991.1"/>
    </source>
</evidence>
<dbReference type="EC" id="2.4.1.-" evidence="11"/>
<feature type="domain" description="Galactosyltransferase C-terminal" evidence="12">
    <location>
        <begin position="204"/>
        <end position="281"/>
    </location>
</feature>
<keyword evidence="16" id="KW-1185">Reference proteome</keyword>
<evidence type="ECO:0000259" key="13">
    <source>
        <dbReference type="Pfam" id="PF13733"/>
    </source>
</evidence>
<accession>A0A085ML95</accession>
<dbReference type="Proteomes" id="UP000030758">
    <property type="component" value="Unassembled WGS sequence"/>
</dbReference>
<evidence type="ECO:0000256" key="2">
    <source>
        <dbReference type="ARBA" id="ARBA00004922"/>
    </source>
</evidence>
<evidence type="ECO:0000256" key="11">
    <source>
        <dbReference type="RuleBase" id="RU368121"/>
    </source>
</evidence>
<dbReference type="InterPro" id="IPR003859">
    <property type="entry name" value="Galactosyl_T"/>
</dbReference>
<comment type="cofactor">
    <cofactor evidence="11">
        <name>Mn(2+)</name>
        <dbReference type="ChEBI" id="CHEBI:29035"/>
    </cofactor>
</comment>
<dbReference type="AlphaFoldDB" id="A0A085ML95"/>
<dbReference type="InterPro" id="IPR029044">
    <property type="entry name" value="Nucleotide-diphossugar_trans"/>
</dbReference>
<proteinExistence type="inferred from homology"/>
<evidence type="ECO:0000313" key="16">
    <source>
        <dbReference type="Proteomes" id="UP000030764"/>
    </source>
</evidence>
<dbReference type="GO" id="GO:0005794">
    <property type="term" value="C:Golgi apparatus"/>
    <property type="evidence" value="ECO:0007669"/>
    <property type="project" value="TreeGrafter"/>
</dbReference>
<dbReference type="GO" id="GO:0008378">
    <property type="term" value="F:galactosyltransferase activity"/>
    <property type="evidence" value="ECO:0007669"/>
    <property type="project" value="TreeGrafter"/>
</dbReference>
<protein>
    <recommendedName>
        <fullName evidence="11">Beta-1,4-N-acetylgalactosaminyltransferase</fullName>
        <ecNumber evidence="11">2.4.1.-</ecNumber>
    </recommendedName>
    <alternativeName>
        <fullName evidence="11">Beta-4-GalNAcT</fullName>
    </alternativeName>
</protein>
<gene>
    <name evidence="14" type="ORF">M513_01224</name>
    <name evidence="15" type="ORF">M514_01224</name>
</gene>
<name>A0A085ML95_9BILA</name>
<dbReference type="PANTHER" id="PTHR19300:SF57">
    <property type="entry name" value="BETA-1,4-N-ACETYLGALACTOSAMINYLTRANSFERASE"/>
    <property type="match status" value="1"/>
</dbReference>
<feature type="transmembrane region" description="Helical" evidence="11">
    <location>
        <begin position="21"/>
        <end position="38"/>
    </location>
</feature>